<keyword evidence="1" id="KW-1133">Transmembrane helix</keyword>
<proteinExistence type="predicted"/>
<keyword evidence="1" id="KW-0812">Transmembrane</keyword>
<evidence type="ECO:0000313" key="3">
    <source>
        <dbReference type="Proteomes" id="UP000230027"/>
    </source>
</evidence>
<evidence type="ECO:0000256" key="1">
    <source>
        <dbReference type="SAM" id="Phobius"/>
    </source>
</evidence>
<name>A0A2M7U5M2_9BACT</name>
<dbReference type="Proteomes" id="UP000230027">
    <property type="component" value="Unassembled WGS sequence"/>
</dbReference>
<dbReference type="AlphaFoldDB" id="A0A2M7U5M2"/>
<gene>
    <name evidence="2" type="ORF">COY14_00740</name>
</gene>
<organism evidence="2 3">
    <name type="scientific">Candidatus Roizmanbacteria bacterium CG_4_10_14_0_2_um_filter_36_9</name>
    <dbReference type="NCBI Taxonomy" id="1974823"/>
    <lineage>
        <taxon>Bacteria</taxon>
        <taxon>Candidatus Roizmaniibacteriota</taxon>
    </lineage>
</organism>
<comment type="caution">
    <text evidence="2">The sequence shown here is derived from an EMBL/GenBank/DDBJ whole genome shotgun (WGS) entry which is preliminary data.</text>
</comment>
<accession>A0A2M7U5M2</accession>
<feature type="transmembrane region" description="Helical" evidence="1">
    <location>
        <begin position="15"/>
        <end position="34"/>
    </location>
</feature>
<keyword evidence="1" id="KW-0472">Membrane</keyword>
<reference evidence="3" key="1">
    <citation type="submission" date="2017-09" db="EMBL/GenBank/DDBJ databases">
        <title>Depth-based differentiation of microbial function through sediment-hosted aquifers and enrichment of novel symbionts in the deep terrestrial subsurface.</title>
        <authorList>
            <person name="Probst A.J."/>
            <person name="Ladd B."/>
            <person name="Jarett J.K."/>
            <person name="Geller-Mcgrath D.E."/>
            <person name="Sieber C.M.K."/>
            <person name="Emerson J.B."/>
            <person name="Anantharaman K."/>
            <person name="Thomas B.C."/>
            <person name="Malmstrom R."/>
            <person name="Stieglmeier M."/>
            <person name="Klingl A."/>
            <person name="Woyke T."/>
            <person name="Ryan C.M."/>
            <person name="Banfield J.F."/>
        </authorList>
    </citation>
    <scope>NUCLEOTIDE SEQUENCE [LARGE SCALE GENOMIC DNA]</scope>
</reference>
<dbReference type="EMBL" id="PFOD01000020">
    <property type="protein sequence ID" value="PIZ66218.1"/>
    <property type="molecule type" value="Genomic_DNA"/>
</dbReference>
<evidence type="ECO:0000313" key="2">
    <source>
        <dbReference type="EMBL" id="PIZ66218.1"/>
    </source>
</evidence>
<protein>
    <recommendedName>
        <fullName evidence="4">POTRA domain-containing protein</fullName>
    </recommendedName>
</protein>
<evidence type="ECO:0008006" key="4">
    <source>
        <dbReference type="Google" id="ProtNLM"/>
    </source>
</evidence>
<sequence>MQLLQLLKQFLKSNSNYFIFFATFTVSILLLVFIDDKYTVNSIQVDGLSKKVDFIGLNEINSQRIWKLNENQIIERLAIKNPAYVISSVKINYPDSILISTHLRSHRAYLSNNEGFFILSDDAIIIGKVREKTENSIPTINYYQSIPFSAYQMGSSIAQKDIADAVKFLDLVQRARERVTSIDITGFYMLGLYTEKHEYFFSSEKDTSLQMYQFEQAVRQFKEDGTGYKTLDLRFDKPIVKF</sequence>